<dbReference type="Proteomes" id="UP000198901">
    <property type="component" value="Unassembled WGS sequence"/>
</dbReference>
<dbReference type="SMART" id="SM00939">
    <property type="entry name" value="PepX_C"/>
    <property type="match status" value="1"/>
</dbReference>
<keyword evidence="4" id="KW-1185">Reference proteome</keyword>
<evidence type="ECO:0000313" key="4">
    <source>
        <dbReference type="Proteomes" id="UP000198901"/>
    </source>
</evidence>
<dbReference type="InterPro" id="IPR005674">
    <property type="entry name" value="CocE/Ser_esterase"/>
</dbReference>
<dbReference type="NCBIfam" id="TIGR00976">
    <property type="entry name" value="CocE_NonD"/>
    <property type="match status" value="1"/>
</dbReference>
<evidence type="ECO:0000313" key="3">
    <source>
        <dbReference type="EMBL" id="SDL15797.1"/>
    </source>
</evidence>
<dbReference type="Pfam" id="PF02129">
    <property type="entry name" value="Peptidase_S15"/>
    <property type="match status" value="1"/>
</dbReference>
<sequence length="542" mass="60426">MAQAPLAGHPDYVVQDSVLIPARDGYPIVSTIVSRKGTPAPGPAVLFFTTYYQGKRDANLFKTLADRGYTGIIAYCRGLRTDVSRYRPFEHDAADCHDVIDWISRQPWCNGRIGMFGGSYTGYVQWAMAKQPHPALKTIVPQVAVYPGLDFPMENNIPLPGILSWANDNIRSAPPLPRDLVFRWYESGAPYRQLDSLAGISEPVFQNWLAHPAYDRYWSQLVPTDAELKAFRIPILVTTGYYDGSQIGAMAYLHRYLSLHANPDVHVVIGPYDHWGGQRRPSPELMGYKIDSVANVSMALLAYDWLDHILKGTPKPDLLKKRLAYQVMGTNTWKHAESLAPATETRTFFVTPGGLLTPAKTSNTVSGVITTDLRDRSDSAQHNYFTPVIVREEVPATHGLIFRSAPFARATTLAGSFSGELSVSLNRRDADLSVAFYEEQADGKCFYLTRYLGRASYAADPSRRQLLRPGKRTPISLRNIRFVSKRFEKGSRLLVIVDLNKHPFEILNYGSGKDVADESMADAGVLKVTLLSGSYIRMPCLD</sequence>
<reference evidence="3 4" key="1">
    <citation type="submission" date="2016-10" db="EMBL/GenBank/DDBJ databases">
        <authorList>
            <person name="de Groot N.N."/>
        </authorList>
    </citation>
    <scope>NUCLEOTIDE SEQUENCE [LARGE SCALE GENOMIC DNA]</scope>
    <source>
        <strain evidence="3 4">DSM 21668</strain>
    </source>
</reference>
<organism evidence="3 4">
    <name type="scientific">Siphonobacter aquaeclarae</name>
    <dbReference type="NCBI Taxonomy" id="563176"/>
    <lineage>
        <taxon>Bacteria</taxon>
        <taxon>Pseudomonadati</taxon>
        <taxon>Bacteroidota</taxon>
        <taxon>Cytophagia</taxon>
        <taxon>Cytophagales</taxon>
        <taxon>Cytophagaceae</taxon>
        <taxon>Siphonobacter</taxon>
    </lineage>
</organism>
<dbReference type="GO" id="GO:0008239">
    <property type="term" value="F:dipeptidyl-peptidase activity"/>
    <property type="evidence" value="ECO:0007669"/>
    <property type="project" value="InterPro"/>
</dbReference>
<dbReference type="EMBL" id="FNGS01000001">
    <property type="protein sequence ID" value="SDL15797.1"/>
    <property type="molecule type" value="Genomic_DNA"/>
</dbReference>
<dbReference type="Gene3D" id="2.60.120.260">
    <property type="entry name" value="Galactose-binding domain-like"/>
    <property type="match status" value="1"/>
</dbReference>
<dbReference type="InterPro" id="IPR008979">
    <property type="entry name" value="Galactose-bd-like_sf"/>
</dbReference>
<protein>
    <recommendedName>
        <fullName evidence="2">Xaa-Pro dipeptidyl-peptidase C-terminal domain-containing protein</fullName>
    </recommendedName>
</protein>
<dbReference type="AlphaFoldDB" id="A0A1G9HS14"/>
<dbReference type="Pfam" id="PF08530">
    <property type="entry name" value="PepX_C"/>
    <property type="match status" value="1"/>
</dbReference>
<dbReference type="SUPFAM" id="SSF53474">
    <property type="entry name" value="alpha/beta-Hydrolases"/>
    <property type="match status" value="1"/>
</dbReference>
<dbReference type="InterPro" id="IPR029058">
    <property type="entry name" value="AB_hydrolase_fold"/>
</dbReference>
<evidence type="ECO:0000259" key="2">
    <source>
        <dbReference type="SMART" id="SM00939"/>
    </source>
</evidence>
<accession>A0A1G9HS14</accession>
<dbReference type="Gene3D" id="3.40.50.1820">
    <property type="entry name" value="alpha/beta hydrolase"/>
    <property type="match status" value="1"/>
</dbReference>
<dbReference type="SUPFAM" id="SSF49785">
    <property type="entry name" value="Galactose-binding domain-like"/>
    <property type="match status" value="1"/>
</dbReference>
<dbReference type="InterPro" id="IPR000383">
    <property type="entry name" value="Xaa-Pro-like_dom"/>
</dbReference>
<name>A0A1G9HS14_9BACT</name>
<dbReference type="InterPro" id="IPR013736">
    <property type="entry name" value="Xaa-Pro_dipept_C"/>
</dbReference>
<feature type="domain" description="Xaa-Pro dipeptidyl-peptidase C-terminal" evidence="2">
    <location>
        <begin position="303"/>
        <end position="537"/>
    </location>
</feature>
<evidence type="ECO:0000256" key="1">
    <source>
        <dbReference type="ARBA" id="ARBA00022801"/>
    </source>
</evidence>
<gene>
    <name evidence="3" type="ORF">SAMN04488090_0183</name>
</gene>
<dbReference type="Gene3D" id="1.10.3020.10">
    <property type="entry name" value="alpha-amino acid ester hydrolase ( Helical cap domain)"/>
    <property type="match status" value="1"/>
</dbReference>
<dbReference type="STRING" id="563176.SAMN04488090_0183"/>
<keyword evidence="1" id="KW-0378">Hydrolase</keyword>
<proteinExistence type="predicted"/>